<dbReference type="InterPro" id="IPR019662">
    <property type="entry name" value="DUF2516"/>
</dbReference>
<dbReference type="EMBL" id="VFPA01000004">
    <property type="protein sequence ID" value="TQM06239.1"/>
    <property type="molecule type" value="Genomic_DNA"/>
</dbReference>
<dbReference type="AlphaFoldDB" id="A0A543DA72"/>
<evidence type="ECO:0000313" key="3">
    <source>
        <dbReference type="Proteomes" id="UP000315677"/>
    </source>
</evidence>
<evidence type="ECO:0000313" key="2">
    <source>
        <dbReference type="EMBL" id="TQM06239.1"/>
    </source>
</evidence>
<feature type="transmembrane region" description="Helical" evidence="1">
    <location>
        <begin position="60"/>
        <end position="78"/>
    </location>
</feature>
<keyword evidence="1" id="KW-1133">Transmembrane helix</keyword>
<dbReference type="Proteomes" id="UP000315677">
    <property type="component" value="Unassembled WGS sequence"/>
</dbReference>
<keyword evidence="1" id="KW-0472">Membrane</keyword>
<name>A0A543DA72_9PSEU</name>
<keyword evidence="1" id="KW-0812">Transmembrane</keyword>
<proteinExistence type="predicted"/>
<evidence type="ECO:0000256" key="1">
    <source>
        <dbReference type="SAM" id="Phobius"/>
    </source>
</evidence>
<organism evidence="2 3">
    <name type="scientific">Pseudonocardia kunmingensis</name>
    <dbReference type="NCBI Taxonomy" id="630975"/>
    <lineage>
        <taxon>Bacteria</taxon>
        <taxon>Bacillati</taxon>
        <taxon>Actinomycetota</taxon>
        <taxon>Actinomycetes</taxon>
        <taxon>Pseudonocardiales</taxon>
        <taxon>Pseudonocardiaceae</taxon>
        <taxon>Pseudonocardia</taxon>
    </lineage>
</organism>
<reference evidence="2 3" key="1">
    <citation type="submission" date="2019-06" db="EMBL/GenBank/DDBJ databases">
        <title>Sequencing the genomes of 1000 actinobacteria strains.</title>
        <authorList>
            <person name="Klenk H.-P."/>
        </authorList>
    </citation>
    <scope>NUCLEOTIDE SEQUENCE [LARGE SCALE GENOMIC DNA]</scope>
    <source>
        <strain evidence="2 3">DSM 45301</strain>
    </source>
</reference>
<feature type="transmembrane region" description="Helical" evidence="1">
    <location>
        <begin position="84"/>
        <end position="105"/>
    </location>
</feature>
<sequence>MCAHRARTYSGRVSLLYDLDDWVLWAIWLLAIPVGGYAFVHALMQRADAFTAVDKLTKPAWLGITGASLLVLIVFQGGPRSSGTLFWLAALVAVLVYIVDVKPAVVRVQGGGQRW</sequence>
<protein>
    <submittedName>
        <fullName evidence="2">Uncharacterized protein DUF2516</fullName>
    </submittedName>
</protein>
<keyword evidence="3" id="KW-1185">Reference proteome</keyword>
<dbReference type="OrthoDB" id="5191769at2"/>
<dbReference type="Pfam" id="PF10724">
    <property type="entry name" value="DUF2516"/>
    <property type="match status" value="1"/>
</dbReference>
<gene>
    <name evidence="2" type="ORF">FB558_6484</name>
</gene>
<feature type="transmembrane region" description="Helical" evidence="1">
    <location>
        <begin position="22"/>
        <end position="40"/>
    </location>
</feature>
<comment type="caution">
    <text evidence="2">The sequence shown here is derived from an EMBL/GenBank/DDBJ whole genome shotgun (WGS) entry which is preliminary data.</text>
</comment>
<accession>A0A543DA72</accession>